<feature type="compositionally biased region" description="Low complexity" evidence="16">
    <location>
        <begin position="475"/>
        <end position="506"/>
    </location>
</feature>
<comment type="subcellular location">
    <subcellularLocation>
        <location evidence="1">Cell inner membrane</location>
        <topology evidence="1">Multi-pass membrane protein</topology>
    </subcellularLocation>
</comment>
<feature type="transmembrane region" description="Helical" evidence="17">
    <location>
        <begin position="137"/>
        <end position="158"/>
    </location>
</feature>
<evidence type="ECO:0000256" key="16">
    <source>
        <dbReference type="SAM" id="MobiDB-lite"/>
    </source>
</evidence>
<feature type="compositionally biased region" description="Basic and acidic residues" evidence="16">
    <location>
        <begin position="645"/>
        <end position="654"/>
    </location>
</feature>
<evidence type="ECO:0000256" key="15">
    <source>
        <dbReference type="PROSITE-ProRule" id="PRU00289"/>
    </source>
</evidence>
<feature type="compositionally biased region" description="Polar residues" evidence="16">
    <location>
        <begin position="716"/>
        <end position="725"/>
    </location>
</feature>
<reference evidence="20" key="1">
    <citation type="journal article" date="2018" name="Genome Biol.">
        <title>SKESA: strategic k-mer extension for scrupulous assemblies.</title>
        <authorList>
            <person name="Souvorov A."/>
            <person name="Agarwala R."/>
            <person name="Lipman D.J."/>
        </authorList>
    </citation>
    <scope>NUCLEOTIDE SEQUENCE [LARGE SCALE GENOMIC DNA]</scope>
    <source>
        <strain evidence="21">C0382</strain>
        <strain evidence="20">EC00763</strain>
    </source>
</reference>
<dbReference type="NCBIfam" id="NF007615">
    <property type="entry name" value="PRK10263.1"/>
    <property type="match status" value="1"/>
</dbReference>
<dbReference type="Pfam" id="PF09397">
    <property type="entry name" value="FtsK_gamma"/>
    <property type="match status" value="1"/>
</dbReference>
<sequence length="1368" mass="151101">MSQEYTEDKEVTLTKLSSGRRLLEALLILIVLFAVWLMAALLSFNPSDPSWSQTAWHEPIHNLGGMPGAWLADTLFFIFGVMAYTIPVIIVGGCWFAWRHQSSDEYIDYFAVSLRIIGVLALILTSCGLAAINADDIWYFASGGVIGSLLSTTLQPLLHSSGGTIALLCVWAAGLTLFTGWSWVTIAEKLGGWILNILTFASNRTRRDDTWVDEDEYEDDEEYEDENHGKQHESRRARILRGALARRKRLAEKFINPMGRQTDAALFSGKRMDDDEEITYTARGVAADPDDVLFSGNRATQPEYDEYDPLLNGAPITEPVAVAAAATTATQSWAAPVEPVTQTPPVASVDVPPAQSTVAWQPVPGPQTGEPVIAPAPEGYPQQPQYAQPAVQYNEPLQQPVQPQQPYYAPAAEQPAQQPYYAPAAEQPVQQPYYATAAEQPAQQPYYAPAPEQAVAGNAWQAEEQQSTFAPQSTYQTEQTYQQPAAQEPLYQQPQPVEQQPVVEPEPVVEETKPTRPPLYYFEEVEEKRAREREQLAAWYQPIPEPVKEPEPIKSSLKAPSVAAVPPVEAAAAVSPLASGVKKATLATGAAATVAAPVFSLANSGGPRPQVKEGIGPQLPRPKRIRVPTRRELASYGIKLPSQRAAEEKAREAQRNQYDSGDQYNDDEIDAMQQDELARQFAQTQQQRYGEQYQHDVPVNTEDADAAAEAELARQFAQTQQQRYSGEQPAGANPFSLDDFEFSPMKALLDDGPHEPLFTPIVEPVQQPQQPVAPQQQYQQPQQPVAPQPQYQQPQQPVAPQQQYQQPQQPVAQQPQYQQPQQPVTQQPQYQQPQQPVVPQPQYQQPQQPVAPQPQDTLLHPLLMRNGDSRPLHKPTTPLPSLDLLTPPPSEVEPVDTFALEQMARLVEARLADFRIKADVVNYSPGPVITRFELNLAPGVKAARISNLSRDLARSLSTVAVRVVEVIPGKPYVGLELPNKKRQTVYLREVLDNAKFRDNPSPLTVVLGKDIAGEPVVADLAKMPHLLVAGTTGSGKSVGVNAMILSMLYKAQPEDVRFIMIDPKMLELSVYEGIPHLLTEVVTDMKDAANALRWCVNEMERRYKLMSALGVRNLAGYNEKIAEADRMMRPIPDPYWKPGDSMDAQHPVLKKEPYIVVLVDEFADLMMTVGKKVEELIARLAQKARAAGIHLVLATQRPSVDVITGLIKANIPTRIAFTVSSKIDSRTILDQAGAESLLGMGDMLYSGPNSTLPVRVHGAFVRDQEVHAVVQDWKARGRPQYVDGITSDSESEGGAGGFDGAEELDPLFDQAVQFVTEKRKASISGVQRQFRIGYNRAARIIEQMEAQGIVSEQGHNGNREVLAPPPFD</sequence>
<accession>A0A061YIF2</accession>
<protein>
    <recommendedName>
        <fullName evidence="3">DNA translocase FtsK</fullName>
    </recommendedName>
</protein>
<dbReference type="EMBL" id="DABCJL010000001">
    <property type="protein sequence ID" value="HAH7766903.1"/>
    <property type="molecule type" value="Genomic_DNA"/>
</dbReference>
<feature type="binding site" evidence="15">
    <location>
        <begin position="1030"/>
        <end position="1037"/>
    </location>
    <ligand>
        <name>ATP</name>
        <dbReference type="ChEBI" id="CHEBI:30616"/>
    </ligand>
</feature>
<dbReference type="PROSITE" id="PS50901">
    <property type="entry name" value="FTSK"/>
    <property type="match status" value="1"/>
</dbReference>
<comment type="similarity">
    <text evidence="2">Belongs to the FtsK/SpoIIIE/SftA family.</text>
</comment>
<dbReference type="GO" id="GO:0071236">
    <property type="term" value="P:cellular response to antibiotic"/>
    <property type="evidence" value="ECO:0007669"/>
    <property type="project" value="UniProtKB-ARBA"/>
</dbReference>
<keyword evidence="5" id="KW-0997">Cell inner membrane</keyword>
<dbReference type="InterPro" id="IPR002543">
    <property type="entry name" value="FtsK_dom"/>
</dbReference>
<evidence type="ECO:0000256" key="13">
    <source>
        <dbReference type="ARBA" id="ARBA00023136"/>
    </source>
</evidence>
<dbReference type="Proteomes" id="UP001285616">
    <property type="component" value="Unassembled WGS sequence"/>
</dbReference>
<dbReference type="RefSeq" id="WP_000077041.1">
    <property type="nucleotide sequence ID" value="NZ_AP018784.2"/>
</dbReference>
<dbReference type="SUPFAM" id="SSF52540">
    <property type="entry name" value="P-loop containing nucleoside triphosphate hydrolases"/>
    <property type="match status" value="1"/>
</dbReference>
<organism evidence="20">
    <name type="scientific">Escherichia coli</name>
    <dbReference type="NCBI Taxonomy" id="562"/>
    <lineage>
        <taxon>Bacteria</taxon>
        <taxon>Pseudomonadati</taxon>
        <taxon>Pseudomonadota</taxon>
        <taxon>Gammaproteobacteria</taxon>
        <taxon>Enterobacterales</taxon>
        <taxon>Enterobacteriaceae</taxon>
        <taxon>Escherichia</taxon>
    </lineage>
</organism>
<evidence type="ECO:0000313" key="22">
    <source>
        <dbReference type="EMBL" id="WLM97406.1"/>
    </source>
</evidence>
<dbReference type="EMBL" id="DABBJX010000002">
    <property type="protein sequence ID" value="HAH4522945.1"/>
    <property type="molecule type" value="Genomic_DNA"/>
</dbReference>
<keyword evidence="4" id="KW-1003">Cell membrane</keyword>
<dbReference type="Proteomes" id="UP001180189">
    <property type="component" value="Chromosome"/>
</dbReference>
<name>A0A061YIF2_ECOLX</name>
<keyword evidence="7 17" id="KW-0812">Transmembrane</keyword>
<dbReference type="GO" id="GO:0005524">
    <property type="term" value="F:ATP binding"/>
    <property type="evidence" value="ECO:0007669"/>
    <property type="project" value="UniProtKB-UniRule"/>
</dbReference>
<evidence type="ECO:0000256" key="14">
    <source>
        <dbReference type="ARBA" id="ARBA00023306"/>
    </source>
</evidence>
<reference evidence="20" key="2">
    <citation type="submission" date="2019-12" db="EMBL/GenBank/DDBJ databases">
        <authorList>
            <consortium name="NCBI Pathogen Detection Project"/>
        </authorList>
    </citation>
    <scope>NUCLEOTIDE SEQUENCE</scope>
    <source>
        <strain evidence="21">C0382</strain>
        <strain evidence="20">EC00763</strain>
    </source>
</reference>
<dbReference type="FunFam" id="3.30.980.40:FF:000001">
    <property type="entry name" value="DNA translocase FtsK"/>
    <property type="match status" value="1"/>
</dbReference>
<dbReference type="InterPro" id="IPR025199">
    <property type="entry name" value="FtsK_4TM"/>
</dbReference>
<evidence type="ECO:0000256" key="10">
    <source>
        <dbReference type="ARBA" id="ARBA00022840"/>
    </source>
</evidence>
<reference evidence="22" key="3">
    <citation type="journal article" date="2023" name="Microorganisms">
        <title>Comparative Genomic Analysis of ST131 Subclade C2 of ESBL-Producing E. coli Isolates from Patients with Recurrent and Sporadic Urinary Tract Infections.</title>
        <authorList>
            <person name="Jaen-Luchoro D."/>
            <person name="Kahnamouei A."/>
            <person name="Yazdanshenas S."/>
            <person name="Lindblom A."/>
            <person name="Samuelsson E."/>
            <person name="Ahren C."/>
            <person name="Karami N."/>
        </authorList>
    </citation>
    <scope>NUCLEOTIDE SEQUENCE</scope>
    <source>
        <strain evidence="22">S7</strain>
    </source>
</reference>
<dbReference type="Gene3D" id="1.10.10.10">
    <property type="entry name" value="Winged helix-like DNA-binding domain superfamily/Winged helix DNA-binding domain"/>
    <property type="match status" value="1"/>
</dbReference>
<dbReference type="FunFam" id="3.40.50.300:FF:000209">
    <property type="entry name" value="Cell division protein FtsK"/>
    <property type="match status" value="1"/>
</dbReference>
<dbReference type="InterPro" id="IPR050206">
    <property type="entry name" value="FtsK/SpoIIIE/SftA"/>
</dbReference>
<keyword evidence="12" id="KW-0238">DNA-binding</keyword>
<dbReference type="InterPro" id="IPR041027">
    <property type="entry name" value="FtsK_alpha"/>
</dbReference>
<dbReference type="GO" id="GO:0051301">
    <property type="term" value="P:cell division"/>
    <property type="evidence" value="ECO:0007669"/>
    <property type="project" value="UniProtKB-KW"/>
</dbReference>
<evidence type="ECO:0000259" key="18">
    <source>
        <dbReference type="PROSITE" id="PS50901"/>
    </source>
</evidence>
<evidence type="ECO:0000256" key="2">
    <source>
        <dbReference type="ARBA" id="ARBA00006474"/>
    </source>
</evidence>
<dbReference type="Pfam" id="PF13491">
    <property type="entry name" value="FtsK_4TM"/>
    <property type="match status" value="1"/>
</dbReference>
<dbReference type="FunFam" id="1.10.10.10:FF:000268">
    <property type="entry name" value="DNA translocase FtsK"/>
    <property type="match status" value="1"/>
</dbReference>
<evidence type="ECO:0000313" key="20">
    <source>
        <dbReference type="EMBL" id="HAH4522945.1"/>
    </source>
</evidence>
<reference evidence="19" key="4">
    <citation type="submission" date="2024-02" db="EMBL/GenBank/DDBJ databases">
        <authorList>
            <consortium name="Clinical and Environmental Microbiology Branch: Whole genome sequencing antimicrobial resistance pathogens in the healthcare setting"/>
        </authorList>
    </citation>
    <scope>NUCLEOTIDE SEQUENCE</scope>
    <source>
        <strain evidence="19">1924188</strain>
    </source>
</reference>
<dbReference type="PANTHER" id="PTHR22683">
    <property type="entry name" value="SPORULATION PROTEIN RELATED"/>
    <property type="match status" value="1"/>
</dbReference>
<evidence type="ECO:0000256" key="5">
    <source>
        <dbReference type="ARBA" id="ARBA00022519"/>
    </source>
</evidence>
<evidence type="ECO:0000256" key="17">
    <source>
        <dbReference type="SAM" id="Phobius"/>
    </source>
</evidence>
<keyword evidence="10 15" id="KW-0067">ATP-binding</keyword>
<dbReference type="GO" id="GO:0003677">
    <property type="term" value="F:DNA binding"/>
    <property type="evidence" value="ECO:0007669"/>
    <property type="project" value="UniProtKB-KW"/>
</dbReference>
<evidence type="ECO:0000256" key="3">
    <source>
        <dbReference type="ARBA" id="ARBA00020887"/>
    </source>
</evidence>
<dbReference type="GO" id="GO:0007059">
    <property type="term" value="P:chromosome segregation"/>
    <property type="evidence" value="ECO:0007669"/>
    <property type="project" value="UniProtKB-KW"/>
</dbReference>
<keyword evidence="8 15" id="KW-0547">Nucleotide-binding</keyword>
<keyword evidence="13 17" id="KW-0472">Membrane</keyword>
<keyword evidence="9" id="KW-0159">Chromosome partition</keyword>
<dbReference type="Gene3D" id="3.40.50.300">
    <property type="entry name" value="P-loop containing nucleotide triphosphate hydrolases"/>
    <property type="match status" value="1"/>
</dbReference>
<feature type="region of interest" description="Disordered" evidence="16">
    <location>
        <begin position="455"/>
        <end position="515"/>
    </location>
</feature>
<dbReference type="SUPFAM" id="SSF46785">
    <property type="entry name" value="Winged helix' DNA-binding domain"/>
    <property type="match status" value="1"/>
</dbReference>
<dbReference type="EMBL" id="CP107128">
    <property type="protein sequence ID" value="WLM97406.1"/>
    <property type="molecule type" value="Genomic_DNA"/>
</dbReference>
<dbReference type="Gene3D" id="3.30.980.40">
    <property type="match status" value="1"/>
</dbReference>
<dbReference type="EMBL" id="ABONVU020000001">
    <property type="protein sequence ID" value="EMJ5251875.1"/>
    <property type="molecule type" value="Genomic_DNA"/>
</dbReference>
<dbReference type="SMART" id="SM00843">
    <property type="entry name" value="Ftsk_gamma"/>
    <property type="match status" value="1"/>
</dbReference>
<evidence type="ECO:0000313" key="21">
    <source>
        <dbReference type="EMBL" id="HAH7766903.1"/>
    </source>
</evidence>
<feature type="transmembrane region" description="Helical" evidence="17">
    <location>
        <begin position="110"/>
        <end position="131"/>
    </location>
</feature>
<evidence type="ECO:0000256" key="11">
    <source>
        <dbReference type="ARBA" id="ARBA00022989"/>
    </source>
</evidence>
<keyword evidence="14" id="KW-0131">Cell cycle</keyword>
<evidence type="ECO:0000256" key="12">
    <source>
        <dbReference type="ARBA" id="ARBA00023125"/>
    </source>
</evidence>
<feature type="transmembrane region" description="Helical" evidence="17">
    <location>
        <begin position="75"/>
        <end position="98"/>
    </location>
</feature>
<dbReference type="InterPro" id="IPR036390">
    <property type="entry name" value="WH_DNA-bd_sf"/>
</dbReference>
<keyword evidence="11 17" id="KW-1133">Transmembrane helix</keyword>
<keyword evidence="6" id="KW-0132">Cell division</keyword>
<dbReference type="CDD" id="cd01127">
    <property type="entry name" value="TrwB_TraG_TraD_VirD4"/>
    <property type="match status" value="1"/>
</dbReference>
<feature type="compositionally biased region" description="Low complexity" evidence="16">
    <location>
        <begin position="375"/>
        <end position="385"/>
    </location>
</feature>
<dbReference type="InterPro" id="IPR036388">
    <property type="entry name" value="WH-like_DNA-bd_sf"/>
</dbReference>
<dbReference type="InterPro" id="IPR027417">
    <property type="entry name" value="P-loop_NTPase"/>
</dbReference>
<evidence type="ECO:0000256" key="8">
    <source>
        <dbReference type="ARBA" id="ARBA00022741"/>
    </source>
</evidence>
<dbReference type="GO" id="GO:0005886">
    <property type="term" value="C:plasma membrane"/>
    <property type="evidence" value="ECO:0007669"/>
    <property type="project" value="UniProtKB-SubCell"/>
</dbReference>
<feature type="region of interest" description="Disordered" evidence="16">
    <location>
        <begin position="767"/>
        <end position="888"/>
    </location>
</feature>
<feature type="compositionally biased region" description="Low complexity" evidence="16">
    <location>
        <begin position="875"/>
        <end position="885"/>
    </location>
</feature>
<dbReference type="PANTHER" id="PTHR22683:SF41">
    <property type="entry name" value="DNA TRANSLOCASE FTSK"/>
    <property type="match status" value="1"/>
</dbReference>
<dbReference type="Pfam" id="PF01580">
    <property type="entry name" value="FtsK_SpoIIIE"/>
    <property type="match status" value="1"/>
</dbReference>
<feature type="compositionally biased region" description="Low complexity" evidence="16">
    <location>
        <begin position="767"/>
        <end position="855"/>
    </location>
</feature>
<feature type="transmembrane region" description="Helical" evidence="17">
    <location>
        <begin position="165"/>
        <end position="184"/>
    </location>
</feature>
<evidence type="ECO:0000256" key="1">
    <source>
        <dbReference type="ARBA" id="ARBA00004429"/>
    </source>
</evidence>
<feature type="transmembrane region" description="Helical" evidence="17">
    <location>
        <begin position="25"/>
        <end position="44"/>
    </location>
</feature>
<dbReference type="InterPro" id="IPR018541">
    <property type="entry name" value="Ftsk_gamma"/>
</dbReference>
<evidence type="ECO:0000256" key="7">
    <source>
        <dbReference type="ARBA" id="ARBA00022692"/>
    </source>
</evidence>
<gene>
    <name evidence="20" type="primary">ftsK</name>
    <name evidence="20" type="ORF">GRC73_02850</name>
    <name evidence="21" type="ORF">HIE29_000228</name>
    <name evidence="22" type="ORF">OGM49_07930</name>
    <name evidence="19" type="ORF">R8O40_000014</name>
</gene>
<evidence type="ECO:0000256" key="4">
    <source>
        <dbReference type="ARBA" id="ARBA00022475"/>
    </source>
</evidence>
<evidence type="ECO:0000313" key="19">
    <source>
        <dbReference type="EMBL" id="EMJ5251875.1"/>
    </source>
</evidence>
<feature type="region of interest" description="Disordered" evidence="16">
    <location>
        <begin position="630"/>
        <end position="665"/>
    </location>
</feature>
<feature type="domain" description="FtsK" evidence="18">
    <location>
        <begin position="1013"/>
        <end position="1226"/>
    </location>
</feature>
<evidence type="ECO:0000256" key="6">
    <source>
        <dbReference type="ARBA" id="ARBA00022618"/>
    </source>
</evidence>
<feature type="region of interest" description="Disordered" evidence="16">
    <location>
        <begin position="357"/>
        <end position="385"/>
    </location>
</feature>
<dbReference type="Pfam" id="PF17854">
    <property type="entry name" value="FtsK_alpha"/>
    <property type="match status" value="1"/>
</dbReference>
<evidence type="ECO:0000256" key="9">
    <source>
        <dbReference type="ARBA" id="ARBA00022829"/>
    </source>
</evidence>
<feature type="region of interest" description="Disordered" evidence="16">
    <location>
        <begin position="715"/>
        <end position="738"/>
    </location>
</feature>
<feature type="compositionally biased region" description="Polar residues" evidence="16">
    <location>
        <begin position="463"/>
        <end position="474"/>
    </location>
</feature>
<dbReference type="Proteomes" id="UP000843571">
    <property type="component" value="Unassembled WGS sequence"/>
</dbReference>
<proteinExistence type="inferred from homology"/>